<evidence type="ECO:0000256" key="1">
    <source>
        <dbReference type="SAM" id="MobiDB-lite"/>
    </source>
</evidence>
<reference evidence="2" key="1">
    <citation type="submission" date="2019-08" db="EMBL/GenBank/DDBJ databases">
        <authorList>
            <person name="Kucharzyk K."/>
            <person name="Murdoch R.W."/>
            <person name="Higgins S."/>
            <person name="Loffler F."/>
        </authorList>
    </citation>
    <scope>NUCLEOTIDE SEQUENCE</scope>
</reference>
<feature type="compositionally biased region" description="Basic residues" evidence="1">
    <location>
        <begin position="255"/>
        <end position="267"/>
    </location>
</feature>
<feature type="compositionally biased region" description="Basic residues" evidence="1">
    <location>
        <begin position="1"/>
        <end position="13"/>
    </location>
</feature>
<feature type="region of interest" description="Disordered" evidence="1">
    <location>
        <begin position="1"/>
        <end position="38"/>
    </location>
</feature>
<protein>
    <submittedName>
        <fullName evidence="2">Uncharacterized protein</fullName>
    </submittedName>
</protein>
<comment type="caution">
    <text evidence="2">The sequence shown here is derived from an EMBL/GenBank/DDBJ whole genome shotgun (WGS) entry which is preliminary data.</text>
</comment>
<organism evidence="2">
    <name type="scientific">bioreactor metagenome</name>
    <dbReference type="NCBI Taxonomy" id="1076179"/>
    <lineage>
        <taxon>unclassified sequences</taxon>
        <taxon>metagenomes</taxon>
        <taxon>ecological metagenomes</taxon>
    </lineage>
</organism>
<evidence type="ECO:0000313" key="2">
    <source>
        <dbReference type="EMBL" id="MPL89782.1"/>
    </source>
</evidence>
<feature type="region of interest" description="Disordered" evidence="1">
    <location>
        <begin position="253"/>
        <end position="274"/>
    </location>
</feature>
<gene>
    <name evidence="2" type="ORF">SDC9_35824</name>
</gene>
<dbReference type="EMBL" id="VSSQ01000287">
    <property type="protein sequence ID" value="MPL89782.1"/>
    <property type="molecule type" value="Genomic_DNA"/>
</dbReference>
<feature type="compositionally biased region" description="Basic and acidic residues" evidence="1">
    <location>
        <begin position="15"/>
        <end position="29"/>
    </location>
</feature>
<accession>A0A644VGI7</accession>
<proteinExistence type="predicted"/>
<name>A0A644VGI7_9ZZZZ</name>
<sequence length="299" mass="32825">MAHQAFARRHGGPVHRADRRDPEAQDRPEPAQLDPSLDIAQRGQRIEDRHPETAPHHLAGGMRGLRADLHAPLHPSGVEGAVDELPVGVVFPERDERHVGEIGRLEPLAGTERVVGGKDADLLELAQRDHVGIRHHIGGFGQADVEVEAGDRRLVARIGAVDPHRDLRMSPVEPGHRFGQDGLCEGRKRRDIEHFIMCPAQLVDAFIDPLEPDEGGLDLVIELGCARGRVQPLPATLEQGEAHGILETQDLARDRRLRGPKGRRRGRHGAEFHHGTKDLDLPQIELGDVLIGHGSAVHI</sequence>
<dbReference type="AlphaFoldDB" id="A0A644VGI7"/>